<dbReference type="AlphaFoldDB" id="A0A316TSD1"/>
<dbReference type="RefSeq" id="WP_109647032.1">
    <property type="nucleotide sequence ID" value="NZ_QGGB01000007.1"/>
</dbReference>
<dbReference type="InterPro" id="IPR036635">
    <property type="entry name" value="MurB_C_sf"/>
</dbReference>
<evidence type="ECO:0000256" key="10">
    <source>
        <dbReference type="ARBA" id="ARBA00022827"/>
    </source>
</evidence>
<keyword evidence="10 19" id="KW-0274">FAD</keyword>
<evidence type="ECO:0000256" key="14">
    <source>
        <dbReference type="ARBA" id="ARBA00023002"/>
    </source>
</evidence>
<dbReference type="InterPro" id="IPR006094">
    <property type="entry name" value="Oxid_FAD_bind_N"/>
</dbReference>
<dbReference type="EMBL" id="QGGB01000007">
    <property type="protein sequence ID" value="PWN06239.1"/>
    <property type="molecule type" value="Genomic_DNA"/>
</dbReference>
<dbReference type="GO" id="GO:0008762">
    <property type="term" value="F:UDP-N-acetylmuramate dehydrogenase activity"/>
    <property type="evidence" value="ECO:0007669"/>
    <property type="project" value="UniProtKB-UniRule"/>
</dbReference>
<evidence type="ECO:0000256" key="1">
    <source>
        <dbReference type="ARBA" id="ARBA00001974"/>
    </source>
</evidence>
<evidence type="ECO:0000256" key="9">
    <source>
        <dbReference type="ARBA" id="ARBA00022630"/>
    </source>
</evidence>
<dbReference type="HAMAP" id="MF_00037">
    <property type="entry name" value="MurB"/>
    <property type="match status" value="1"/>
</dbReference>
<comment type="cofactor">
    <cofactor evidence="1 19">
        <name>FAD</name>
        <dbReference type="ChEBI" id="CHEBI:57692"/>
    </cofactor>
</comment>
<dbReference type="InterPro" id="IPR016169">
    <property type="entry name" value="FAD-bd_PCMH_sub2"/>
</dbReference>
<dbReference type="NCBIfam" id="NF000755">
    <property type="entry name" value="PRK00046.1"/>
    <property type="match status" value="1"/>
</dbReference>
<sequence length="351" mass="39412">MKASELPEKGKPKIKHRVSLRPFNTLSVEATAETFIEILEKEDLQTLYREGFFRKFDPFILGGGSNVLFRDNPSRPVLKISLKGIDIVAENDSSVQVRAGAGDVWHDLVEFAVQRGYGGIENLALIPGTVGAAPIQNIGAYGSEIEQVFSSLEFFDVQEGTFRSFTREECHFGYRDSIFKRDLRGRAIVTSVTLNLTKKDHNLITDYYSLTQRLREKGIEDPGIRDIFDAVVFIRKSKLPDPKEIGNAGSFFKNPVIPRDQFKQIQRNHPDIPFFEAAEGYIKVPAGWLIEQCEWKGKKVGKTGTYEHQALVIVNHGSASGKEIYQLAERIQSSVFEKFGIALTPEVNIVG</sequence>
<keyword evidence="22" id="KW-1185">Reference proteome</keyword>
<comment type="similarity">
    <text evidence="19">Belongs to the MurB family.</text>
</comment>
<name>A0A316TSD1_9BACT</name>
<dbReference type="InterPro" id="IPR016167">
    <property type="entry name" value="FAD-bd_PCMH_sub1"/>
</dbReference>
<dbReference type="GO" id="GO:0005829">
    <property type="term" value="C:cytosol"/>
    <property type="evidence" value="ECO:0007669"/>
    <property type="project" value="TreeGrafter"/>
</dbReference>
<organism evidence="21 22">
    <name type="scientific">Rhodohalobacter mucosus</name>
    <dbReference type="NCBI Taxonomy" id="2079485"/>
    <lineage>
        <taxon>Bacteria</taxon>
        <taxon>Pseudomonadati</taxon>
        <taxon>Balneolota</taxon>
        <taxon>Balneolia</taxon>
        <taxon>Balneolales</taxon>
        <taxon>Balneolaceae</taxon>
        <taxon>Rhodohalobacter</taxon>
    </lineage>
</organism>
<evidence type="ECO:0000256" key="2">
    <source>
        <dbReference type="ARBA" id="ARBA00003921"/>
    </source>
</evidence>
<keyword evidence="16 19" id="KW-0961">Cell wall biogenesis/degradation</keyword>
<dbReference type="InterPro" id="IPR016166">
    <property type="entry name" value="FAD-bd_PCMH"/>
</dbReference>
<dbReference type="SUPFAM" id="SSF56176">
    <property type="entry name" value="FAD-binding/transporter-associated domain-like"/>
    <property type="match status" value="1"/>
</dbReference>
<keyword evidence="12 19" id="KW-0133">Cell shape</keyword>
<feature type="domain" description="FAD-binding PCMH-type" evidence="20">
    <location>
        <begin position="28"/>
        <end position="199"/>
    </location>
</feature>
<reference evidence="21 22" key="1">
    <citation type="submission" date="2018-05" db="EMBL/GenBank/DDBJ databases">
        <title>Rhodohalobacter halophilus gen. nov., sp. nov., a moderately halophilic member of the family Balneolaceae.</title>
        <authorList>
            <person name="Liu Z.-W."/>
        </authorList>
    </citation>
    <scope>NUCLEOTIDE SEQUENCE [LARGE SCALE GENOMIC DNA]</scope>
    <source>
        <strain evidence="21 22">8A47</strain>
    </source>
</reference>
<feature type="active site" description="Proton donor" evidence="19">
    <location>
        <position position="250"/>
    </location>
</feature>
<keyword evidence="13 19" id="KW-0573">Peptidoglycan synthesis</keyword>
<comment type="catalytic activity">
    <reaction evidence="18 19">
        <text>UDP-N-acetyl-alpha-D-muramate + NADP(+) = UDP-N-acetyl-3-O-(1-carboxyvinyl)-alpha-D-glucosamine + NADPH + H(+)</text>
        <dbReference type="Rhea" id="RHEA:12248"/>
        <dbReference type="ChEBI" id="CHEBI:15378"/>
        <dbReference type="ChEBI" id="CHEBI:57783"/>
        <dbReference type="ChEBI" id="CHEBI:58349"/>
        <dbReference type="ChEBI" id="CHEBI:68483"/>
        <dbReference type="ChEBI" id="CHEBI:70757"/>
        <dbReference type="EC" id="1.3.1.98"/>
    </reaction>
</comment>
<keyword evidence="14 19" id="KW-0560">Oxidoreductase</keyword>
<dbReference type="InterPro" id="IPR011601">
    <property type="entry name" value="MurB_C"/>
</dbReference>
<dbReference type="PANTHER" id="PTHR21071">
    <property type="entry name" value="UDP-N-ACETYLENOLPYRUVOYLGLUCOSAMINE REDUCTASE"/>
    <property type="match status" value="1"/>
</dbReference>
<evidence type="ECO:0000256" key="6">
    <source>
        <dbReference type="ARBA" id="ARBA00015188"/>
    </source>
</evidence>
<evidence type="ECO:0000256" key="7">
    <source>
        <dbReference type="ARBA" id="ARBA00022490"/>
    </source>
</evidence>
<dbReference type="UniPathway" id="UPA00219"/>
<evidence type="ECO:0000256" key="8">
    <source>
        <dbReference type="ARBA" id="ARBA00022618"/>
    </source>
</evidence>
<keyword evidence="9 19" id="KW-0285">Flavoprotein</keyword>
<evidence type="ECO:0000256" key="18">
    <source>
        <dbReference type="ARBA" id="ARBA00048914"/>
    </source>
</evidence>
<dbReference type="Proteomes" id="UP000245533">
    <property type="component" value="Unassembled WGS sequence"/>
</dbReference>
<evidence type="ECO:0000256" key="4">
    <source>
        <dbReference type="ARBA" id="ARBA00004752"/>
    </source>
</evidence>
<evidence type="ECO:0000256" key="17">
    <source>
        <dbReference type="ARBA" id="ARBA00031026"/>
    </source>
</evidence>
<evidence type="ECO:0000256" key="13">
    <source>
        <dbReference type="ARBA" id="ARBA00022984"/>
    </source>
</evidence>
<evidence type="ECO:0000256" key="12">
    <source>
        <dbReference type="ARBA" id="ARBA00022960"/>
    </source>
</evidence>
<comment type="function">
    <text evidence="2 19">Cell wall formation.</text>
</comment>
<dbReference type="NCBIfam" id="NF010478">
    <property type="entry name" value="PRK13903.1"/>
    <property type="match status" value="1"/>
</dbReference>
<dbReference type="InterPro" id="IPR036318">
    <property type="entry name" value="FAD-bd_PCMH-like_sf"/>
</dbReference>
<evidence type="ECO:0000313" key="21">
    <source>
        <dbReference type="EMBL" id="PWN06239.1"/>
    </source>
</evidence>
<proteinExistence type="inferred from homology"/>
<dbReference type="OrthoDB" id="9804753at2"/>
<keyword evidence="11 19" id="KW-0521">NADP</keyword>
<dbReference type="Pfam" id="PF02873">
    <property type="entry name" value="MurB_C"/>
    <property type="match status" value="1"/>
</dbReference>
<evidence type="ECO:0000313" key="22">
    <source>
        <dbReference type="Proteomes" id="UP000245533"/>
    </source>
</evidence>
<dbReference type="PROSITE" id="PS51387">
    <property type="entry name" value="FAD_PCMH"/>
    <property type="match status" value="1"/>
</dbReference>
<dbReference type="InterPro" id="IPR003170">
    <property type="entry name" value="MurB"/>
</dbReference>
<evidence type="ECO:0000256" key="3">
    <source>
        <dbReference type="ARBA" id="ARBA00004496"/>
    </source>
</evidence>
<dbReference type="GO" id="GO:0051301">
    <property type="term" value="P:cell division"/>
    <property type="evidence" value="ECO:0007669"/>
    <property type="project" value="UniProtKB-KW"/>
</dbReference>
<dbReference type="GO" id="GO:0009252">
    <property type="term" value="P:peptidoglycan biosynthetic process"/>
    <property type="evidence" value="ECO:0007669"/>
    <property type="project" value="UniProtKB-UniRule"/>
</dbReference>
<dbReference type="GO" id="GO:0008360">
    <property type="term" value="P:regulation of cell shape"/>
    <property type="evidence" value="ECO:0007669"/>
    <property type="project" value="UniProtKB-KW"/>
</dbReference>
<accession>A0A316TSD1</accession>
<dbReference type="Gene3D" id="3.90.78.10">
    <property type="entry name" value="UDP-N-acetylenolpyruvoylglucosamine reductase, C-terminal domain"/>
    <property type="match status" value="1"/>
</dbReference>
<keyword evidence="7 19" id="KW-0963">Cytoplasm</keyword>
<evidence type="ECO:0000256" key="5">
    <source>
        <dbReference type="ARBA" id="ARBA00012518"/>
    </source>
</evidence>
<feature type="active site" evidence="19">
    <location>
        <position position="346"/>
    </location>
</feature>
<dbReference type="PANTHER" id="PTHR21071:SF4">
    <property type="entry name" value="UDP-N-ACETYLENOLPYRUVOYLGLUCOSAMINE REDUCTASE"/>
    <property type="match status" value="1"/>
</dbReference>
<evidence type="ECO:0000256" key="15">
    <source>
        <dbReference type="ARBA" id="ARBA00023306"/>
    </source>
</evidence>
<comment type="subcellular location">
    <subcellularLocation>
        <location evidence="3 19">Cytoplasm</location>
    </subcellularLocation>
</comment>
<comment type="caution">
    <text evidence="21">The sequence shown here is derived from an EMBL/GenBank/DDBJ whole genome shotgun (WGS) entry which is preliminary data.</text>
</comment>
<dbReference type="Gene3D" id="3.30.43.10">
    <property type="entry name" value="Uridine Diphospho-n-acetylenolpyruvylglucosamine Reductase, domain 2"/>
    <property type="match status" value="1"/>
</dbReference>
<evidence type="ECO:0000256" key="11">
    <source>
        <dbReference type="ARBA" id="ARBA00022857"/>
    </source>
</evidence>
<dbReference type="Pfam" id="PF01565">
    <property type="entry name" value="FAD_binding_4"/>
    <property type="match status" value="1"/>
</dbReference>
<dbReference type="EC" id="1.3.1.98" evidence="5 19"/>
<feature type="active site" evidence="19">
    <location>
        <position position="175"/>
    </location>
</feature>
<evidence type="ECO:0000256" key="19">
    <source>
        <dbReference type="HAMAP-Rule" id="MF_00037"/>
    </source>
</evidence>
<gene>
    <name evidence="19" type="primary">murB</name>
    <name evidence="21" type="ORF">DDZ15_10445</name>
</gene>
<evidence type="ECO:0000259" key="20">
    <source>
        <dbReference type="PROSITE" id="PS51387"/>
    </source>
</evidence>
<dbReference type="GO" id="GO:0071949">
    <property type="term" value="F:FAD binding"/>
    <property type="evidence" value="ECO:0007669"/>
    <property type="project" value="InterPro"/>
</dbReference>
<keyword evidence="8 19" id="KW-0132">Cell division</keyword>
<keyword evidence="15 19" id="KW-0131">Cell cycle</keyword>
<protein>
    <recommendedName>
        <fullName evidence="6 19">UDP-N-acetylenolpyruvoylglucosamine reductase</fullName>
        <ecNumber evidence="5 19">1.3.1.98</ecNumber>
    </recommendedName>
    <alternativeName>
        <fullName evidence="17 19">UDP-N-acetylmuramate dehydrogenase</fullName>
    </alternativeName>
</protein>
<dbReference type="SUPFAM" id="SSF56194">
    <property type="entry name" value="Uridine diphospho-N-Acetylenolpyruvylglucosamine reductase, MurB, C-terminal domain"/>
    <property type="match status" value="1"/>
</dbReference>
<comment type="pathway">
    <text evidence="4 19">Cell wall biogenesis; peptidoglycan biosynthesis.</text>
</comment>
<dbReference type="Gene3D" id="3.30.465.10">
    <property type="match status" value="1"/>
</dbReference>
<dbReference type="NCBIfam" id="TIGR00179">
    <property type="entry name" value="murB"/>
    <property type="match status" value="1"/>
</dbReference>
<dbReference type="GO" id="GO:0071555">
    <property type="term" value="P:cell wall organization"/>
    <property type="evidence" value="ECO:0007669"/>
    <property type="project" value="UniProtKB-KW"/>
</dbReference>
<evidence type="ECO:0000256" key="16">
    <source>
        <dbReference type="ARBA" id="ARBA00023316"/>
    </source>
</evidence>